<evidence type="ECO:0000256" key="1">
    <source>
        <dbReference type="ARBA" id="ARBA00001526"/>
    </source>
</evidence>
<evidence type="ECO:0000256" key="2">
    <source>
        <dbReference type="ARBA" id="ARBA00007840"/>
    </source>
</evidence>
<comment type="catalytic activity">
    <reaction evidence="1 5">
        <text>a beta-lactam + H2O = a substituted beta-amino acid</text>
        <dbReference type="Rhea" id="RHEA:20401"/>
        <dbReference type="ChEBI" id="CHEBI:15377"/>
        <dbReference type="ChEBI" id="CHEBI:35627"/>
        <dbReference type="ChEBI" id="CHEBI:140347"/>
        <dbReference type="EC" id="3.5.2.6"/>
    </reaction>
</comment>
<dbReference type="InterPro" id="IPR001466">
    <property type="entry name" value="Beta-lactam-related"/>
</dbReference>
<protein>
    <recommendedName>
        <fullName evidence="5">Beta-lactamase</fullName>
        <ecNumber evidence="5">3.5.2.6</ecNumber>
    </recommendedName>
</protein>
<dbReference type="PROSITE" id="PS00336">
    <property type="entry name" value="BETA_LACTAMASE_C"/>
    <property type="match status" value="1"/>
</dbReference>
<evidence type="ECO:0000313" key="8">
    <source>
        <dbReference type="Proteomes" id="UP000618952"/>
    </source>
</evidence>
<organism evidence="7 8">
    <name type="scientific">Arenibacter arenosicollis</name>
    <dbReference type="NCBI Taxonomy" id="2762274"/>
    <lineage>
        <taxon>Bacteria</taxon>
        <taxon>Pseudomonadati</taxon>
        <taxon>Bacteroidota</taxon>
        <taxon>Flavobacteriia</taxon>
        <taxon>Flavobacteriales</taxon>
        <taxon>Flavobacteriaceae</taxon>
        <taxon>Arenibacter</taxon>
    </lineage>
</organism>
<dbReference type="InterPro" id="IPR050491">
    <property type="entry name" value="AmpC-like"/>
</dbReference>
<comment type="caution">
    <text evidence="7">The sequence shown here is derived from an EMBL/GenBank/DDBJ whole genome shotgun (WGS) entry which is preliminary data.</text>
</comment>
<feature type="domain" description="Beta-lactamase-related" evidence="6">
    <location>
        <begin position="56"/>
        <end position="346"/>
    </location>
</feature>
<dbReference type="InterPro" id="IPR001586">
    <property type="entry name" value="Beta-lactam_class-C_AS"/>
</dbReference>
<evidence type="ECO:0000256" key="4">
    <source>
        <dbReference type="ARBA" id="ARBA00023251"/>
    </source>
</evidence>
<evidence type="ECO:0000256" key="5">
    <source>
        <dbReference type="RuleBase" id="RU361140"/>
    </source>
</evidence>
<dbReference type="PANTHER" id="PTHR46825:SF8">
    <property type="entry name" value="BETA-LACTAMASE-RELATED"/>
    <property type="match status" value="1"/>
</dbReference>
<dbReference type="EMBL" id="JACLHY010000001">
    <property type="protein sequence ID" value="MBC8766606.1"/>
    <property type="molecule type" value="Genomic_DNA"/>
</dbReference>
<dbReference type="InterPro" id="IPR012338">
    <property type="entry name" value="Beta-lactam/transpept-like"/>
</dbReference>
<dbReference type="Proteomes" id="UP000618952">
    <property type="component" value="Unassembled WGS sequence"/>
</dbReference>
<reference evidence="7 8" key="1">
    <citation type="submission" date="2020-08" db="EMBL/GenBank/DDBJ databases">
        <title>Arenibacter gaetbuli sp. nov., isolated from a sand dune.</title>
        <authorList>
            <person name="Park S."/>
            <person name="Yoon J.-H."/>
        </authorList>
    </citation>
    <scope>NUCLEOTIDE SEQUENCE [LARGE SCALE GENOMIC DNA]</scope>
    <source>
        <strain evidence="7 8">BSSL-BM3</strain>
    </source>
</reference>
<comment type="similarity">
    <text evidence="2 5">Belongs to the class-C beta-lactamase family.</text>
</comment>
<evidence type="ECO:0000259" key="6">
    <source>
        <dbReference type="Pfam" id="PF00144"/>
    </source>
</evidence>
<dbReference type="SUPFAM" id="SSF56601">
    <property type="entry name" value="beta-lactamase/transpeptidase-like"/>
    <property type="match status" value="1"/>
</dbReference>
<gene>
    <name evidence="7" type="ORF">H4O18_01245</name>
</gene>
<keyword evidence="8" id="KW-1185">Reference proteome</keyword>
<dbReference type="Pfam" id="PF00144">
    <property type="entry name" value="Beta-lactamase"/>
    <property type="match status" value="1"/>
</dbReference>
<dbReference type="Gene3D" id="3.40.710.10">
    <property type="entry name" value="DD-peptidase/beta-lactamase superfamily"/>
    <property type="match status" value="1"/>
</dbReference>
<name>A0ABR7QHD9_9FLAO</name>
<dbReference type="EC" id="3.5.2.6" evidence="5"/>
<accession>A0ABR7QHD9</accession>
<keyword evidence="3 5" id="KW-0378">Hydrolase</keyword>
<evidence type="ECO:0000256" key="3">
    <source>
        <dbReference type="ARBA" id="ARBA00022801"/>
    </source>
</evidence>
<proteinExistence type="inferred from homology"/>
<evidence type="ECO:0000313" key="7">
    <source>
        <dbReference type="EMBL" id="MBC8766606.1"/>
    </source>
</evidence>
<dbReference type="PANTHER" id="PTHR46825">
    <property type="entry name" value="D-ALANYL-D-ALANINE-CARBOXYPEPTIDASE/ENDOPEPTIDASE AMPH"/>
    <property type="match status" value="1"/>
</dbReference>
<sequence length="374" mass="41771">MKKYLTLILLCIITYGCSHEKVAFNGQKDYAQSITEIQSKNIYAETKDFPNNTQLAFAIIKDGITKFYGVKRENDTIFTVDNHDGVFEIGSISKVFTATLLADLVVNNQLDLDENINDYLEWPLKDGVEISFKQLSNHTSGLPRLPTNLLPDSVDLQNPYKDYDENKLKQYLTKELQLNQNPGEKSEYSNLGVGLLGFVLSEIDSTSYENLLQTKICSKYNMGHTTTNRNLIKAQLIKGLDVDGKETPNWDLNVLVGAGGILSSVGDLSRFAEAQFNDSKQELALTRKPTFNFQANKADMGLGWAIIRNQHGTRFMHSGGTGGYRSNIVLDIANKNGVIILSNLSAFHKKNMNIDNLGERLMGTLKKLESIAQQ</sequence>
<dbReference type="PROSITE" id="PS51257">
    <property type="entry name" value="PROKAR_LIPOPROTEIN"/>
    <property type="match status" value="1"/>
</dbReference>
<keyword evidence="4 5" id="KW-0046">Antibiotic resistance</keyword>
<dbReference type="RefSeq" id="WP_187581285.1">
    <property type="nucleotide sequence ID" value="NZ_JACLHY010000001.1"/>
</dbReference>